<keyword evidence="2" id="KW-0732">Signal</keyword>
<dbReference type="PROSITE" id="PS50835">
    <property type="entry name" value="IG_LIKE"/>
    <property type="match status" value="1"/>
</dbReference>
<dbReference type="RefSeq" id="XP_022340762.1">
    <property type="nucleotide sequence ID" value="XM_022485054.1"/>
</dbReference>
<evidence type="ECO:0000313" key="4">
    <source>
        <dbReference type="Proteomes" id="UP000694844"/>
    </source>
</evidence>
<evidence type="ECO:0000256" key="2">
    <source>
        <dbReference type="SAM" id="SignalP"/>
    </source>
</evidence>
<protein>
    <submittedName>
        <fullName evidence="5">Immunoglobulin superfamily member 10-like</fullName>
    </submittedName>
</protein>
<dbReference type="Gene3D" id="2.60.40.10">
    <property type="entry name" value="Immunoglobulins"/>
    <property type="match status" value="1"/>
</dbReference>
<dbReference type="InterPro" id="IPR003599">
    <property type="entry name" value="Ig_sub"/>
</dbReference>
<proteinExistence type="predicted"/>
<dbReference type="InterPro" id="IPR007110">
    <property type="entry name" value="Ig-like_dom"/>
</dbReference>
<dbReference type="InterPro" id="IPR013783">
    <property type="entry name" value="Ig-like_fold"/>
</dbReference>
<evidence type="ECO:0000256" key="1">
    <source>
        <dbReference type="SAM" id="Phobius"/>
    </source>
</evidence>
<keyword evidence="1" id="KW-0812">Transmembrane</keyword>
<organism evidence="4 5">
    <name type="scientific">Crassostrea virginica</name>
    <name type="common">Eastern oyster</name>
    <dbReference type="NCBI Taxonomy" id="6565"/>
    <lineage>
        <taxon>Eukaryota</taxon>
        <taxon>Metazoa</taxon>
        <taxon>Spiralia</taxon>
        <taxon>Lophotrochozoa</taxon>
        <taxon>Mollusca</taxon>
        <taxon>Bivalvia</taxon>
        <taxon>Autobranchia</taxon>
        <taxon>Pteriomorphia</taxon>
        <taxon>Ostreida</taxon>
        <taxon>Ostreoidea</taxon>
        <taxon>Ostreidae</taxon>
        <taxon>Crassostrea</taxon>
    </lineage>
</organism>
<feature type="signal peptide" evidence="2">
    <location>
        <begin position="1"/>
        <end position="20"/>
    </location>
</feature>
<feature type="transmembrane region" description="Helical" evidence="1">
    <location>
        <begin position="122"/>
        <end position="144"/>
    </location>
</feature>
<dbReference type="GeneID" id="111135207"/>
<dbReference type="CDD" id="cd00096">
    <property type="entry name" value="Ig"/>
    <property type="match status" value="1"/>
</dbReference>
<keyword evidence="1" id="KW-1133">Transmembrane helix</keyword>
<evidence type="ECO:0000259" key="3">
    <source>
        <dbReference type="PROSITE" id="PS50835"/>
    </source>
</evidence>
<gene>
    <name evidence="5" type="primary">LOC111135207</name>
</gene>
<feature type="chain" id="PRO_5034560509" evidence="2">
    <location>
        <begin position="21"/>
        <end position="162"/>
    </location>
</feature>
<keyword evidence="4" id="KW-1185">Reference proteome</keyword>
<name>A0A8B8ELH7_CRAVI</name>
<dbReference type="SMART" id="SM00409">
    <property type="entry name" value="IG"/>
    <property type="match status" value="1"/>
</dbReference>
<dbReference type="Pfam" id="PF13927">
    <property type="entry name" value="Ig_3"/>
    <property type="match status" value="1"/>
</dbReference>
<keyword evidence="1" id="KW-0472">Membrane</keyword>
<dbReference type="InterPro" id="IPR036179">
    <property type="entry name" value="Ig-like_dom_sf"/>
</dbReference>
<dbReference type="KEGG" id="cvn:111135207"/>
<dbReference type="AlphaFoldDB" id="A0A8B8ELH7"/>
<dbReference type="OrthoDB" id="5970915at2759"/>
<feature type="domain" description="Ig-like" evidence="3">
    <location>
        <begin position="25"/>
        <end position="106"/>
    </location>
</feature>
<accession>A0A8B8ELH7</accession>
<dbReference type="SUPFAM" id="SSF48726">
    <property type="entry name" value="Immunoglobulin"/>
    <property type="match status" value="1"/>
</dbReference>
<sequence length="162" mass="17928">MIAYQGTLLTILLIISLASGQEEDPTLKITPSEVAAQTGENAEFECSFPDNESLNVFWLFPNNTAVNQSIDSRFEDSDGTLSISDLVEGDEGEYICTTLTRDMNATATLKIYVMPSYFTEAMIVMGINIVLVLIFIGCGINQYVQTRKEKKSNLRKPANLDI</sequence>
<dbReference type="Proteomes" id="UP000694844">
    <property type="component" value="Chromosome 5"/>
</dbReference>
<reference evidence="5" key="1">
    <citation type="submission" date="2025-08" db="UniProtKB">
        <authorList>
            <consortium name="RefSeq"/>
        </authorList>
    </citation>
    <scope>IDENTIFICATION</scope>
    <source>
        <tissue evidence="5">Whole sample</tissue>
    </source>
</reference>
<evidence type="ECO:0000313" key="5">
    <source>
        <dbReference type="RefSeq" id="XP_022340762.1"/>
    </source>
</evidence>